<dbReference type="GO" id="GO:0016491">
    <property type="term" value="F:oxidoreductase activity"/>
    <property type="evidence" value="ECO:0007669"/>
    <property type="project" value="UniProtKB-KW"/>
</dbReference>
<dbReference type="InterPro" id="IPR011706">
    <property type="entry name" value="Cu-oxidase_C"/>
</dbReference>
<dbReference type="GO" id="GO:0042597">
    <property type="term" value="C:periplasmic space"/>
    <property type="evidence" value="ECO:0007669"/>
    <property type="project" value="InterPro"/>
</dbReference>
<evidence type="ECO:0000256" key="4">
    <source>
        <dbReference type="SAM" id="MobiDB-lite"/>
    </source>
</evidence>
<evidence type="ECO:0000259" key="6">
    <source>
        <dbReference type="Pfam" id="PF07731"/>
    </source>
</evidence>
<dbReference type="Gene3D" id="2.60.40.420">
    <property type="entry name" value="Cupredoxins - blue copper proteins"/>
    <property type="match status" value="3"/>
</dbReference>
<dbReference type="Pfam" id="PF07732">
    <property type="entry name" value="Cu-oxidase_3"/>
    <property type="match status" value="1"/>
</dbReference>
<dbReference type="SUPFAM" id="SSF49503">
    <property type="entry name" value="Cupredoxins"/>
    <property type="match status" value="3"/>
</dbReference>
<feature type="domain" description="Plastocyanin-like" evidence="6">
    <location>
        <begin position="483"/>
        <end position="598"/>
    </location>
</feature>
<dbReference type="Pfam" id="PF07731">
    <property type="entry name" value="Cu-oxidase_2"/>
    <property type="match status" value="1"/>
</dbReference>
<dbReference type="InterPro" id="IPR006376">
    <property type="entry name" value="Cu-R_CopA"/>
</dbReference>
<dbReference type="CDD" id="cd13874">
    <property type="entry name" value="CuRO_2_CopA"/>
    <property type="match status" value="1"/>
</dbReference>
<dbReference type="InterPro" id="IPR034282">
    <property type="entry name" value="CuRO_2_CopA"/>
</dbReference>
<dbReference type="PROSITE" id="PS51318">
    <property type="entry name" value="TAT"/>
    <property type="match status" value="1"/>
</dbReference>
<dbReference type="GO" id="GO:0005507">
    <property type="term" value="F:copper ion binding"/>
    <property type="evidence" value="ECO:0007669"/>
    <property type="project" value="InterPro"/>
</dbReference>
<dbReference type="PROSITE" id="PS00080">
    <property type="entry name" value="MULTICOPPER_OXIDASE2"/>
    <property type="match status" value="1"/>
</dbReference>
<dbReference type="InterPro" id="IPR008972">
    <property type="entry name" value="Cupredoxin"/>
</dbReference>
<dbReference type="CDD" id="cd13896">
    <property type="entry name" value="CuRO_3_CopA"/>
    <property type="match status" value="1"/>
</dbReference>
<keyword evidence="3" id="KW-0186">Copper</keyword>
<dbReference type="PANTHER" id="PTHR11709">
    <property type="entry name" value="MULTI-COPPER OXIDASE"/>
    <property type="match status" value="1"/>
</dbReference>
<dbReference type="InterPro" id="IPR045087">
    <property type="entry name" value="Cu-oxidase_fam"/>
</dbReference>
<dbReference type="EMBL" id="CP060731">
    <property type="protein sequence ID" value="QNN76965.1"/>
    <property type="molecule type" value="Genomic_DNA"/>
</dbReference>
<evidence type="ECO:0000259" key="7">
    <source>
        <dbReference type="Pfam" id="PF07732"/>
    </source>
</evidence>
<proteinExistence type="predicted"/>
<evidence type="ECO:0000256" key="1">
    <source>
        <dbReference type="ARBA" id="ARBA00022723"/>
    </source>
</evidence>
<organism evidence="8 9">
    <name type="scientific">Pseudoxanthomonas mexicana</name>
    <dbReference type="NCBI Taxonomy" id="128785"/>
    <lineage>
        <taxon>Bacteria</taxon>
        <taxon>Pseudomonadati</taxon>
        <taxon>Pseudomonadota</taxon>
        <taxon>Gammaproteobacteria</taxon>
        <taxon>Lysobacterales</taxon>
        <taxon>Lysobacteraceae</taxon>
        <taxon>Pseudoxanthomonas</taxon>
    </lineage>
</organism>
<evidence type="ECO:0000256" key="3">
    <source>
        <dbReference type="ARBA" id="ARBA00023008"/>
    </source>
</evidence>
<dbReference type="InterPro" id="IPR002355">
    <property type="entry name" value="Cu_oxidase_Cu_BS"/>
</dbReference>
<dbReference type="InterPro" id="IPR001117">
    <property type="entry name" value="Cu-oxidase_2nd"/>
</dbReference>
<feature type="domain" description="Plastocyanin-like" evidence="5">
    <location>
        <begin position="244"/>
        <end position="352"/>
    </location>
</feature>
<evidence type="ECO:0000259" key="5">
    <source>
        <dbReference type="Pfam" id="PF00394"/>
    </source>
</evidence>
<dbReference type="GeneID" id="81472015"/>
<dbReference type="InterPro" id="IPR006311">
    <property type="entry name" value="TAT_signal"/>
</dbReference>
<keyword evidence="1" id="KW-0479">Metal-binding</keyword>
<dbReference type="Pfam" id="PF00394">
    <property type="entry name" value="Cu-oxidase"/>
    <property type="match status" value="1"/>
</dbReference>
<keyword evidence="2" id="KW-0560">Oxidoreductase</keyword>
<evidence type="ECO:0000313" key="8">
    <source>
        <dbReference type="EMBL" id="QNN76965.1"/>
    </source>
</evidence>
<reference evidence="8 9" key="1">
    <citation type="submission" date="2020-08" db="EMBL/GenBank/DDBJ databases">
        <title>Streptomycin Non-resistant strain, P. mexicana.</title>
        <authorList>
            <person name="Ganesh-Kumar S."/>
            <person name="Zhe T."/>
            <person name="Yu Z."/>
            <person name="Min Y."/>
        </authorList>
    </citation>
    <scope>NUCLEOTIDE SEQUENCE [LARGE SCALE GENOMIC DNA]</scope>
    <source>
        <strain evidence="8 9">GTZY2</strain>
    </source>
</reference>
<dbReference type="InterPro" id="IPR034279">
    <property type="entry name" value="CuRO_3_CopA"/>
</dbReference>
<dbReference type="AlphaFoldDB" id="A0A7G9TA40"/>
<dbReference type="NCBIfam" id="TIGR01480">
    <property type="entry name" value="copper_res_A"/>
    <property type="match status" value="1"/>
</dbReference>
<dbReference type="InterPro" id="IPR011707">
    <property type="entry name" value="Cu-oxidase-like_N"/>
</dbReference>
<accession>A0A7G9TA40</accession>
<feature type="region of interest" description="Disordered" evidence="4">
    <location>
        <begin position="420"/>
        <end position="459"/>
    </location>
</feature>
<dbReference type="RefSeq" id="WP_187572678.1">
    <property type="nucleotide sequence ID" value="NZ_CP060731.1"/>
</dbReference>
<sequence>MKHDEPTAGRLGAFRPTRRQFVTGLASGSAALGLGLARLPASAGTPARRGGAAQMAGTAFALSIGAMPVDITGRRRPAITVNDSLPAPTLRWREGDTVTVRVSNRLRDMTSIHWHGILLPSNMDGVPGLSFNGIGPGETFQYRFQLKQSGTYWYHSHSLFQEQAGLYGALIVDPRDPPPYHHDREHVVLLSDWTDLDPASLYRRMKKMPEHDNYYQRTLVDFVRDARRDGLKETLEDRGMWGRMRMTPTDISDINAHTYTYLVNGASPDGNWTGLFKPGEKVLLRFINGSAMTYFDVRIPGLKMTVVAADGQYIHPVSVDEFRIAVAETFDVLVEPTGQEAFTIFAQDMGRTGHARGTLAIRDGLEAPIPARDPRPLLTMADMGHDMGGHGAHKGMEGGCGAMMGEGGCGANMGAMDHSAHGAPSNAPNHPAGETGNPLVDMQSSASEPKLDDPGIGLRDNGRQVLTYGAMRSLFDDPDGREPGRTVELHLTGHMEKFAWSFDGIPFASAEPLKLKYGERMRIVLVNDTMMQHPIHLHGVWSDLEDADGGFQLRKHTIDMPPGTRRSYRVRADALGRWAFHCHLLYHMEAGMMREVRIEA</sequence>
<dbReference type="InterPro" id="IPR033138">
    <property type="entry name" value="Cu_oxidase_CS"/>
</dbReference>
<evidence type="ECO:0000256" key="2">
    <source>
        <dbReference type="ARBA" id="ARBA00023002"/>
    </source>
</evidence>
<protein>
    <submittedName>
        <fullName evidence="8">Copper resistance system multicopper oxidase</fullName>
    </submittedName>
</protein>
<dbReference type="Proteomes" id="UP000515838">
    <property type="component" value="Chromosome"/>
</dbReference>
<feature type="domain" description="Plastocyanin-like" evidence="7">
    <location>
        <begin position="71"/>
        <end position="175"/>
    </location>
</feature>
<evidence type="ECO:0000313" key="9">
    <source>
        <dbReference type="Proteomes" id="UP000515838"/>
    </source>
</evidence>
<dbReference type="PROSITE" id="PS00079">
    <property type="entry name" value="MULTICOPPER_OXIDASE1"/>
    <property type="match status" value="2"/>
</dbReference>
<dbReference type="PANTHER" id="PTHR11709:SF394">
    <property type="entry name" value="FI03373P-RELATED"/>
    <property type="match status" value="1"/>
</dbReference>
<name>A0A7G9TA40_PSEMX</name>
<gene>
    <name evidence="8" type="ORF">IAE60_13610</name>
</gene>